<organism evidence="2 3">
    <name type="scientific">Qipengyuania aquimaris</name>
    <dbReference type="NCBI Taxonomy" id="255984"/>
    <lineage>
        <taxon>Bacteria</taxon>
        <taxon>Pseudomonadati</taxon>
        <taxon>Pseudomonadota</taxon>
        <taxon>Alphaproteobacteria</taxon>
        <taxon>Sphingomonadales</taxon>
        <taxon>Erythrobacteraceae</taxon>
        <taxon>Qipengyuania</taxon>
    </lineage>
</organism>
<dbReference type="RefSeq" id="WP_222404982.1">
    <property type="nucleotide sequence ID" value="NZ_JAHVKP010000001.1"/>
</dbReference>
<gene>
    <name evidence="2" type="ORF">KUV31_06780</name>
</gene>
<sequence>MTEPYITSVRALSTLIYSVADTDYSPAYFHHCFENNLDAVPDMLARLGILKADQHGHKFCFDWQPNQHLPILRHEGEPTLEDLGIGLDFAVAWYGATSYFRRNEGRIHSWPQQGLVKAAVFLGRGEMVDGRYCPYDERGEDIIQQYRENRNRLEKRLGSEQDLFPERTK</sequence>
<evidence type="ECO:0000313" key="2">
    <source>
        <dbReference type="EMBL" id="MBY6218046.1"/>
    </source>
</evidence>
<comment type="caution">
    <text evidence="2">The sequence shown here is derived from an EMBL/GenBank/DDBJ whole genome shotgun (WGS) entry which is preliminary data.</text>
</comment>
<evidence type="ECO:0000256" key="1">
    <source>
        <dbReference type="SAM" id="Coils"/>
    </source>
</evidence>
<feature type="coiled-coil region" evidence="1">
    <location>
        <begin position="136"/>
        <end position="163"/>
    </location>
</feature>
<keyword evidence="1" id="KW-0175">Coiled coil</keyword>
<evidence type="ECO:0000313" key="3">
    <source>
        <dbReference type="Proteomes" id="UP000824927"/>
    </source>
</evidence>
<protein>
    <submittedName>
        <fullName evidence="2">Uncharacterized protein</fullName>
    </submittedName>
</protein>
<dbReference type="EMBL" id="JAHVKP010000001">
    <property type="protein sequence ID" value="MBY6218046.1"/>
    <property type="molecule type" value="Genomic_DNA"/>
</dbReference>
<proteinExistence type="predicted"/>
<dbReference type="Proteomes" id="UP000824927">
    <property type="component" value="Unassembled WGS sequence"/>
</dbReference>
<accession>A0A9Q3S156</accession>
<dbReference type="AlphaFoldDB" id="A0A9Q3S156"/>
<reference evidence="2" key="1">
    <citation type="submission" date="2021-06" db="EMBL/GenBank/DDBJ databases">
        <title>50 bacteria genomes isolated from Dapeng, Shenzhen, China.</title>
        <authorList>
            <person name="Zheng W."/>
            <person name="Yu S."/>
            <person name="Huang Y."/>
        </authorList>
    </citation>
    <scope>NUCLEOTIDE SEQUENCE</scope>
    <source>
        <strain evidence="2">DP4N28-2</strain>
    </source>
</reference>
<name>A0A9Q3S156_9SPHN</name>